<evidence type="ECO:0000256" key="8">
    <source>
        <dbReference type="ARBA" id="ARBA00023157"/>
    </source>
</evidence>
<dbReference type="GO" id="GO:0046872">
    <property type="term" value="F:metal ion binding"/>
    <property type="evidence" value="ECO:0007669"/>
    <property type="project" value="UniProtKB-KW"/>
</dbReference>
<dbReference type="InterPro" id="IPR036116">
    <property type="entry name" value="FN3_sf"/>
</dbReference>
<feature type="domain" description="Fibronectin type-III" evidence="17">
    <location>
        <begin position="3156"/>
        <end position="3258"/>
    </location>
</feature>
<keyword evidence="11" id="KW-0472">Membrane</keyword>
<dbReference type="InterPro" id="IPR016186">
    <property type="entry name" value="C-type_lectin-like/link_sf"/>
</dbReference>
<evidence type="ECO:0000256" key="2">
    <source>
        <dbReference type="ARBA" id="ARBA00022530"/>
    </source>
</evidence>
<dbReference type="PROSITE" id="PS50022">
    <property type="entry name" value="FA58C_3"/>
    <property type="match status" value="2"/>
</dbReference>
<feature type="domain" description="Fibronectin type-III" evidence="17">
    <location>
        <begin position="2542"/>
        <end position="2636"/>
    </location>
</feature>
<organism evidence="21 22">
    <name type="scientific">Stylophora pistillata</name>
    <name type="common">Smooth cauliflower coral</name>
    <dbReference type="NCBI Taxonomy" id="50429"/>
    <lineage>
        <taxon>Eukaryota</taxon>
        <taxon>Metazoa</taxon>
        <taxon>Cnidaria</taxon>
        <taxon>Anthozoa</taxon>
        <taxon>Hexacorallia</taxon>
        <taxon>Scleractinia</taxon>
        <taxon>Astrocoeniina</taxon>
        <taxon>Pocilloporidae</taxon>
        <taxon>Stylophora</taxon>
    </lineage>
</organism>
<keyword evidence="11" id="KW-1133">Transmembrane helix</keyword>
<dbReference type="SUPFAM" id="SSF49899">
    <property type="entry name" value="Concanavalin A-like lectins/glucanases"/>
    <property type="match status" value="4"/>
</dbReference>
<feature type="domain" description="F5/8 type C" evidence="13">
    <location>
        <begin position="2417"/>
        <end position="2518"/>
    </location>
</feature>
<comment type="caution">
    <text evidence="21">The sequence shown here is derived from an EMBL/GenBank/DDBJ whole genome shotgun (WGS) entry which is preliminary data.</text>
</comment>
<dbReference type="InterPro" id="IPR003961">
    <property type="entry name" value="FN3_dom"/>
</dbReference>
<dbReference type="InterPro" id="IPR036056">
    <property type="entry name" value="Fibrinogen-like_C"/>
</dbReference>
<dbReference type="Pfam" id="PF13385">
    <property type="entry name" value="Laminin_G_3"/>
    <property type="match status" value="2"/>
</dbReference>
<dbReference type="InterPro" id="IPR013783">
    <property type="entry name" value="Ig-like_fold"/>
</dbReference>
<dbReference type="CDD" id="cd00063">
    <property type="entry name" value="FN3"/>
    <property type="match status" value="9"/>
</dbReference>
<dbReference type="InterPro" id="IPR050991">
    <property type="entry name" value="ECM_Regulatory_Proteins"/>
</dbReference>
<dbReference type="PROSITE" id="PS50853">
    <property type="entry name" value="FN3"/>
    <property type="match status" value="9"/>
</dbReference>
<evidence type="ECO:0000259" key="16">
    <source>
        <dbReference type="PROSITE" id="PS50060"/>
    </source>
</evidence>
<proteinExistence type="predicted"/>
<dbReference type="Gene3D" id="3.10.100.10">
    <property type="entry name" value="Mannose-Binding Protein A, subunit A"/>
    <property type="match status" value="1"/>
</dbReference>
<dbReference type="SUPFAM" id="SSF81324">
    <property type="entry name" value="Voltage-gated potassium channels"/>
    <property type="match status" value="1"/>
</dbReference>
<keyword evidence="6" id="KW-0677">Repeat</keyword>
<dbReference type="InterPro" id="IPR008979">
    <property type="entry name" value="Galactose-bd-like_sf"/>
</dbReference>
<name>A0A2B4S4D0_STYPI</name>
<gene>
    <name evidence="21" type="primary">SDK1</name>
    <name evidence="21" type="ORF">AWC38_SpisGene9823</name>
</gene>
<dbReference type="Gene3D" id="3.90.215.10">
    <property type="entry name" value="Gamma Fibrinogen, chain A, domain 1"/>
    <property type="match status" value="1"/>
</dbReference>
<dbReference type="SMART" id="SM00137">
    <property type="entry name" value="MAM"/>
    <property type="match status" value="1"/>
</dbReference>
<feature type="chain" id="PRO_5012880113" evidence="12">
    <location>
        <begin position="19"/>
        <end position="3649"/>
    </location>
</feature>
<dbReference type="InterPro" id="IPR039477">
    <property type="entry name" value="ILEI/PANDER_dom"/>
</dbReference>
<feature type="domain" description="Fibronectin type-III" evidence="17">
    <location>
        <begin position="2953"/>
        <end position="3050"/>
    </location>
</feature>
<keyword evidence="5 12" id="KW-0732">Signal</keyword>
<keyword evidence="7" id="KW-0106">Calcium</keyword>
<dbReference type="Gene3D" id="2.60.40.10">
    <property type="entry name" value="Immunoglobulins"/>
    <property type="match status" value="9"/>
</dbReference>
<dbReference type="FunFam" id="3.90.215.10:FF:000001">
    <property type="entry name" value="Tenascin isoform 1"/>
    <property type="match status" value="1"/>
</dbReference>
<dbReference type="InterPro" id="IPR013320">
    <property type="entry name" value="ConA-like_dom_sf"/>
</dbReference>
<dbReference type="InterPro" id="IPR001759">
    <property type="entry name" value="PTX_dom"/>
</dbReference>
<dbReference type="InterPro" id="IPR000998">
    <property type="entry name" value="MAM_dom"/>
</dbReference>
<feature type="transmembrane region" description="Helical" evidence="11">
    <location>
        <begin position="3411"/>
        <end position="3435"/>
    </location>
</feature>
<feature type="domain" description="Fibronectin type-III" evidence="17">
    <location>
        <begin position="2753"/>
        <end position="2849"/>
    </location>
</feature>
<feature type="domain" description="Fibronectin type-III" evidence="17">
    <location>
        <begin position="2854"/>
        <end position="2948"/>
    </location>
</feature>
<feature type="domain" description="C-type lectin" evidence="15">
    <location>
        <begin position="694"/>
        <end position="810"/>
    </location>
</feature>
<dbReference type="Pfam" id="PF00629">
    <property type="entry name" value="MAM"/>
    <property type="match status" value="1"/>
</dbReference>
<feature type="region of interest" description="Disordered" evidence="10">
    <location>
        <begin position="1095"/>
        <end position="1123"/>
    </location>
</feature>
<dbReference type="Proteomes" id="UP000225706">
    <property type="component" value="Unassembled WGS sequence"/>
</dbReference>
<dbReference type="PROSITE" id="PS51406">
    <property type="entry name" value="FIBRINOGEN_C_2"/>
    <property type="match status" value="1"/>
</dbReference>
<evidence type="ECO:0000259" key="19">
    <source>
        <dbReference type="PROSITE" id="PS51828"/>
    </source>
</evidence>
<dbReference type="NCBIfam" id="NF040941">
    <property type="entry name" value="GGGWT_bact"/>
    <property type="match status" value="1"/>
</dbReference>
<dbReference type="InterPro" id="IPR013099">
    <property type="entry name" value="K_chnl_dom"/>
</dbReference>
<evidence type="ECO:0000259" key="20">
    <source>
        <dbReference type="PROSITE" id="PS51886"/>
    </source>
</evidence>
<dbReference type="PANTHER" id="PTHR46708:SF3">
    <property type="entry name" value="TENASCIN-X"/>
    <property type="match status" value="1"/>
</dbReference>
<feature type="signal peptide" evidence="12">
    <location>
        <begin position="1"/>
        <end position="18"/>
    </location>
</feature>
<keyword evidence="4" id="KW-0479">Metal-binding</keyword>
<dbReference type="Pfam" id="PF00041">
    <property type="entry name" value="fn3"/>
    <property type="match status" value="7"/>
</dbReference>
<dbReference type="InterPro" id="IPR020837">
    <property type="entry name" value="Fibrinogen_CS"/>
</dbReference>
<comment type="caution">
    <text evidence="9">Lacks conserved residue(s) required for the propagation of feature annotation.</text>
</comment>
<evidence type="ECO:0000259" key="18">
    <source>
        <dbReference type="PROSITE" id="PS51406"/>
    </source>
</evidence>
<reference evidence="22" key="1">
    <citation type="journal article" date="2017" name="bioRxiv">
        <title>Comparative analysis of the genomes of Stylophora pistillata and Acropora digitifera provides evidence for extensive differences between species of corals.</title>
        <authorList>
            <person name="Voolstra C.R."/>
            <person name="Li Y."/>
            <person name="Liew Y.J."/>
            <person name="Baumgarten S."/>
            <person name="Zoccola D."/>
            <person name="Flot J.-F."/>
            <person name="Tambutte S."/>
            <person name="Allemand D."/>
            <person name="Aranda M."/>
        </authorList>
    </citation>
    <scope>NUCLEOTIDE SEQUENCE [LARGE SCALE GENOMIC DNA]</scope>
</reference>
<feature type="transmembrane region" description="Helical" evidence="11">
    <location>
        <begin position="3558"/>
        <end position="3578"/>
    </location>
</feature>
<dbReference type="STRING" id="50429.A0A2B4S4D0"/>
<comment type="subcellular location">
    <subcellularLocation>
        <location evidence="1">Secreted</location>
        <location evidence="1">Extracellular space</location>
        <location evidence="1">Extracellular matrix</location>
    </subcellularLocation>
</comment>
<dbReference type="SMART" id="SM00231">
    <property type="entry name" value="FA58C"/>
    <property type="match status" value="1"/>
</dbReference>
<evidence type="ECO:0000256" key="4">
    <source>
        <dbReference type="ARBA" id="ARBA00022723"/>
    </source>
</evidence>
<keyword evidence="2" id="KW-0272">Extracellular matrix</keyword>
<dbReference type="Pfam" id="PF00147">
    <property type="entry name" value="Fibrinogen_C"/>
    <property type="match status" value="1"/>
</dbReference>
<evidence type="ECO:0000256" key="3">
    <source>
        <dbReference type="ARBA" id="ARBA00022536"/>
    </source>
</evidence>
<accession>A0A2B4S4D0</accession>
<feature type="domain" description="Fibronectin type-III" evidence="17">
    <location>
        <begin position="2224"/>
        <end position="2317"/>
    </location>
</feature>
<evidence type="ECO:0000256" key="9">
    <source>
        <dbReference type="PROSITE-ProRule" id="PRU01172"/>
    </source>
</evidence>
<dbReference type="CDD" id="cd00087">
    <property type="entry name" value="FReD"/>
    <property type="match status" value="1"/>
</dbReference>
<keyword evidence="2" id="KW-0964">Secreted</keyword>
<evidence type="ECO:0000256" key="10">
    <source>
        <dbReference type="SAM" id="MobiDB-lite"/>
    </source>
</evidence>
<dbReference type="CDD" id="cd00037">
    <property type="entry name" value="CLECT"/>
    <property type="match status" value="1"/>
</dbReference>
<keyword evidence="3" id="KW-0245">EGF-like domain</keyword>
<feature type="domain" description="Pentraxin (PTX)" evidence="19">
    <location>
        <begin position="228"/>
        <end position="417"/>
    </location>
</feature>
<dbReference type="InterPro" id="IPR000082">
    <property type="entry name" value="SEA_dom"/>
</dbReference>
<sequence length="3649" mass="411891">MLGLYVLALSSYFHLVHGRDCLDLLHEGHTDSGIYNVNPDGNNTFSVFCDQETNGGGWTVFQRRRDGSVDFYLNWIDYKNGFGNLSSEFWLGNENIHRITSHNSQLLIELKDHANFTVHASYQSFQVGSEDEKYVLHFAEFSGTAGDSFSGQHQDMMFSTKDRDNDFANGTCAQYSTGAWWYKNCQWSNLNGLYTGEGPASVSWYHWKGDYIPLKESEMKLKPHREREWSYNLVFSGSPADYVHLPRITDLQDVTACWWMKTKETSSWSKVFSLHQHTDQVVLSFSFRGTADHAFQVNNDEITFTVLDAVVTNDEWHHVCITRLSLSGSWMFYTDGVKREEGVGLASNFSTGTSFLKVGMFSGVITGFNMWDKYMKITSQIEEMAYACSSMTGNIVPWPEVYLWRKGNVPKVSTSLCIFQESSHWIFKKSTISNETYDGLSGKKGTFLTEDWDSLKGAASVTASDFIDFDNYESECLSDPSLCRHGFSLSFWLRHKFRFITNITGFSDEHDVFLGTLLNGVLSQDGNWYRCFKAFPGWQGHDFHSACDGKGPTVTFIRVRENLFGGFLDKSWGGNDGFINSSKAFIFSLKNLRGLDSFKMDIKSDHWSKAAKQQNQSGPIFGETDLVIDSNSTVSMKSSTDLPNAYQFPSHITLTSDEQDHLLAGRKGFVVDDLETFYYEFSPSVRCPSGWEYFEGSCYWLTDHQVSWSNAMTFCRNHGADLPKVSSAEENEFLKRNGKYWWLGLQRDDTHRSIFKWSDGSLPTYTNWNNNEPNDYGGNEACASYHETDTRQSLKWNDYGCGGTRHVACEKESIDVILTTKSIAAHNPGVLFGYSEFENKYVLAGSTRTHNWEIRLPEFPLGWQHVGITWSKQWGLRFYQNGSLTADSSNPVRIRYEFGDKFTLFLIGRDSSDSPLPRRFHLQIADLRIWESVIPQQRMAAVHSKAAFPWYAWKSEYGPNFQWKLTQLRQEDNLGDLSDVENPFTLEYEYNHIGCFKIDSGSLIPSLDGTDPLLDGNWTTRVDVFKKCLNAARRRDITVFAIKHGGECLSSPGNHLDFIAEYARSNMCVDNKGGLNAMDLYFIIVNYNAAVRRPTSQSSDINSSSFATDGSRYNSPSEKCSLTTSEKDPWWQVHLERDVLVRDVYVFVYYEYQKSVLLEIRIGNHGGSSLKENPICGSPFRLRNSAWQRTRCPVPLRGRYVGITRIVNDGNLQLCEVEVREEVIHYAQSSLAYPRQIGNLSVLESQFLVETFNCLSFDYYMSGENVGRLNVYIVGQDGKVSLSWRLAGSQGDDWELGQFRIDAAQGFKVKFESVSEDNSNGQIGVRDISVGVSGDCACAPTQACTKPGFQSNIIGHNFQYQDQLMRWLSEVEFGEKYWAPCYRGTKDGWSKEVFHAKCDNAGPTVTLARRGHHLFGGFSDHSWQSYNQARIIPSNKAFLFSLKPVGNEPTKKLTVLKEKTYQAIRSDKSKGPCWGEDQDQLCFNDQEVTTGINVGGVFDISGISSPSSYLMWRSPSPADEVEVFTISDCLCDPPCWEGETCNEMTGKCMCDASLRGEEMCRRRQELQVIRDRHCYNNWAHRRVTDCNGRLFARYGVINGQTTPQWRCYYEEALTWDLKHYDTTKSSPCFHTKSGLELFTNEVPVVDIYVRSEGYNDVNTGFPLSFIKVNGQEYSSSRRGHNVVIVDSSTGTVLRREGFDTYASTQNAEAFRDFLNTASGNQIVLVAIQDSSRHGTNCRALGMENGYILDSQITASSELNSVHAAHYGRLNFPEGGGICGCWVALHKDPHQWYQVDFVRMVSLGKLATQGRDSTRYLMWVTSYSLSYSLNGIDFALYEPDGSPRVFNANVDYNTTVYHTINPIIFTRYIRVLPKTWHHYVSMRVEFYECDGHDVFDIEDLFVASSYLWTFDDVNDIKNVRGATWMKRSNSIQSVPGVRGRAVKTAGEPGYIKISPDHHYLLATPYYSYEVTIALWLFYESLGPQVNQTFLAAGDQANGDRGIHLYQADGSSEELTFETKSAQKLCATKFRVSQRIWTHLVIMWTTNLPDTLYRNGVFVTDLSNKCHSGNFANIASNSEITIGSIALPKASFDELIVWTKTLSKTLVEKLYRYYIGAANLHVNVSLKLTDESYHRELSQKESQMFQDLSSSLTSQLFSLYTTDQVIKVDNFAFWNMTVLAANFTVRFKGTGYREVKPLEQSIVTRHVLGNITVQPVAMEANSIYMKPLKVTPNCINSSAVSLSWNEPEQLSHGVFRGVEILYRLGDSSQRFVVMTSSGILEYHLTNLLPYRVYAISARPLTFQGEGKESEEVFLRTGESVPTSSPLNVRGFLDGSERINVTWQPVPLEHRNGKIIGYRVVYGTQGGLQQNVTVNVTTLSVVLGNLHTYTLYDIHVAAFTVIGGGPLSDAITVRSQEGGCRALGMENYDISDAQITASSQFDVQHAARNARLNFNPRTSPLAGAWCVPMNARHHQWLQVDFEENVMVTQMATQGRFYDGITERNKFQQWVKTLSLNYSRDGVLFKAYEQLGKVKVIHLLTDVIIERVNLTSSVPSSTGVGLHWTPPDTVKLGEPLSGYRVEIFDLLRGKRFSYTVNSSMSGANLDILKPYTPYEFKVYGFTSSWEGNITNIISLKTKEDAPSQPPRNLTLKHTTNSELTFQLKPVDAYHINGVLRGYKVTYGESKFPNDTWKTFVINATHRRRRKRSADNETLSFSLHNLKKYTTYTITVLAFTVKDGVPTLATNFTTAEDVPDHPPTNLTALTTSSTSINVTWQPIPPDHAHGIILTYHVKYWRRDKPDDSALIATINSEELQVELKGLGKYKEYCIKVAGSTVAGFGNYSEPVFVRTRQDVPDEPPVNVIAKGTKPTVIQFQWSPVPDEAINGIGIGYKLALFNTTRDNIRNYTVNISVLSLEITGLEIWTSYRIKMVAFTVVGEGPWSDFISGKTDEEAPFKSPANLTGQVKNSTSIIVEWSSLVLPNLRGILRGYTVYYVEAPTSVHPSLLKNVSVDISITEVELTGLYKFTEYHIWVTSFTTREGLPSKPITLTTQEDSPDRPPLYVTYSAPSSTSLFVEWGSIPPRFENGIIRGFKVHFHEIPFNGTVEEMVVEPLLRWIILDNLKKFTAYSIQVHAFTTEGYGPGNSLTALTRQDAPTRPPASITTTNHVSLTTIPVSWQPIDPECINGILIGYKIRYQAVAVGEESVENEPIREQIVHTSTLSLMLKNLEVFTLYRIDVLGFTNMGDGPSATDYAETCRCHKRLTTSWYEFRPYVRLSDENVLGGLIPPILDKLAFTCCETCQSHGKSDQTHFAKQFGYQGIVESPGMAFIVNTNSQDGLPNAILANIASCWPAVMLAMAFTYIAGLGVWTVESRCNPDFPPSFVEGAPEGFYWSFVSMTTVGYGDRSPISVVGRFCAIIIILCGLIIFGIVTSVMTTAITTVTMETDYKLYGAKVAAIDGSPEYRMGVRKNARLDEDQEYHTLNDIYKALNEQQVIGALIDTYSAGSSKMLFDQEHLRALASEIAHHVQKNTEQLQEPAESLPVERSTGLFDSRTALFEKSLLVSGFLLTTFLLCGITWEIIRCIRERSKIYPLALRQKFGMMAEMKALVETFNENIRVIQVNLARRHYRERKQVLKNYKQMPKEDLLSIADI</sequence>
<dbReference type="SUPFAM" id="SSF56436">
    <property type="entry name" value="C-type lectin-like"/>
    <property type="match status" value="1"/>
</dbReference>
<dbReference type="PROSITE" id="PS50024">
    <property type="entry name" value="SEA"/>
    <property type="match status" value="1"/>
</dbReference>
<dbReference type="InterPro" id="IPR018378">
    <property type="entry name" value="C-type_lectin_CS"/>
</dbReference>
<feature type="domain" description="Fibronectin type-III" evidence="17">
    <location>
        <begin position="2641"/>
        <end position="2748"/>
    </location>
</feature>
<dbReference type="SMART" id="SM00159">
    <property type="entry name" value="PTX"/>
    <property type="match status" value="1"/>
</dbReference>
<dbReference type="SUPFAM" id="SSF49265">
    <property type="entry name" value="Fibronectin type III"/>
    <property type="match status" value="5"/>
</dbReference>
<dbReference type="Pfam" id="PF00754">
    <property type="entry name" value="F5_F8_type_C"/>
    <property type="match status" value="2"/>
</dbReference>
<dbReference type="FunFam" id="2.60.40.10:FF:000028">
    <property type="entry name" value="Neuronal cell adhesion molecule"/>
    <property type="match status" value="3"/>
</dbReference>
<evidence type="ECO:0000313" key="22">
    <source>
        <dbReference type="Proteomes" id="UP000225706"/>
    </source>
</evidence>
<evidence type="ECO:0000256" key="7">
    <source>
        <dbReference type="ARBA" id="ARBA00022837"/>
    </source>
</evidence>
<evidence type="ECO:0000259" key="17">
    <source>
        <dbReference type="PROSITE" id="PS50853"/>
    </source>
</evidence>
<keyword evidence="8" id="KW-1015">Disulfide bond</keyword>
<dbReference type="SUPFAM" id="SSF49785">
    <property type="entry name" value="Galactose-binding domain-like"/>
    <property type="match status" value="3"/>
</dbReference>
<dbReference type="InterPro" id="IPR000421">
    <property type="entry name" value="FA58C"/>
</dbReference>
<dbReference type="SMART" id="SM00607">
    <property type="entry name" value="FTP"/>
    <property type="match status" value="1"/>
</dbReference>
<evidence type="ECO:0000259" key="15">
    <source>
        <dbReference type="PROSITE" id="PS50041"/>
    </source>
</evidence>
<evidence type="ECO:0000256" key="1">
    <source>
        <dbReference type="ARBA" id="ARBA00004498"/>
    </source>
</evidence>
<feature type="domain" description="SEA" evidence="14">
    <location>
        <begin position="2116"/>
        <end position="2228"/>
    </location>
</feature>
<dbReference type="SMART" id="SM00034">
    <property type="entry name" value="CLECT"/>
    <property type="match status" value="1"/>
</dbReference>
<dbReference type="Gene3D" id="1.10.287.70">
    <property type="match status" value="1"/>
</dbReference>
<dbReference type="PANTHER" id="PTHR46708">
    <property type="entry name" value="TENASCIN"/>
    <property type="match status" value="1"/>
</dbReference>
<dbReference type="FunFam" id="2.60.120.260:FF:000016">
    <property type="entry name" value="Contactin-associated protein-like 4 isoform 1"/>
    <property type="match status" value="1"/>
</dbReference>
<dbReference type="SMART" id="SM00186">
    <property type="entry name" value="FBG"/>
    <property type="match status" value="1"/>
</dbReference>
<dbReference type="Pfam" id="PF07885">
    <property type="entry name" value="Ion_trans_2"/>
    <property type="match status" value="1"/>
</dbReference>
<feature type="domain" description="MAM" evidence="16">
    <location>
        <begin position="1166"/>
        <end position="1340"/>
    </location>
</feature>
<dbReference type="InterPro" id="IPR002181">
    <property type="entry name" value="Fibrinogen_a/b/g_C_dom"/>
</dbReference>
<dbReference type="InterPro" id="IPR001304">
    <property type="entry name" value="C-type_lectin-like"/>
</dbReference>
<dbReference type="GO" id="GO:0016020">
    <property type="term" value="C:membrane"/>
    <property type="evidence" value="ECO:0007669"/>
    <property type="project" value="InterPro"/>
</dbReference>
<dbReference type="Gene3D" id="2.60.120.260">
    <property type="entry name" value="Galactose-binding domain-like"/>
    <property type="match status" value="3"/>
</dbReference>
<dbReference type="PROSITE" id="PS00615">
    <property type="entry name" value="C_TYPE_LECTIN_1"/>
    <property type="match status" value="1"/>
</dbReference>
<dbReference type="InterPro" id="IPR006585">
    <property type="entry name" value="FTP1"/>
</dbReference>
<keyword evidence="11" id="KW-0812">Transmembrane</keyword>
<evidence type="ECO:0000313" key="21">
    <source>
        <dbReference type="EMBL" id="PFX25554.1"/>
    </source>
</evidence>
<dbReference type="Pfam" id="PF07534">
    <property type="entry name" value="TLD"/>
    <property type="match status" value="2"/>
</dbReference>
<evidence type="ECO:0000256" key="11">
    <source>
        <dbReference type="SAM" id="Phobius"/>
    </source>
</evidence>
<keyword evidence="22" id="KW-1185">Reference proteome</keyword>
<dbReference type="EMBL" id="LSMT01000148">
    <property type="protein sequence ID" value="PFX25554.1"/>
    <property type="molecule type" value="Genomic_DNA"/>
</dbReference>
<dbReference type="SMART" id="SM00060">
    <property type="entry name" value="FN3"/>
    <property type="match status" value="9"/>
</dbReference>
<feature type="transmembrane region" description="Helical" evidence="11">
    <location>
        <begin position="3347"/>
        <end position="3367"/>
    </location>
</feature>
<dbReference type="PROSITE" id="PS00514">
    <property type="entry name" value="FIBRINOGEN_C_1"/>
    <property type="match status" value="1"/>
</dbReference>
<feature type="domain" description="F5/8 type C" evidence="13">
    <location>
        <begin position="1735"/>
        <end position="1888"/>
    </location>
</feature>
<feature type="domain" description="Fibronectin type-III" evidence="17">
    <location>
        <begin position="2322"/>
        <end position="2415"/>
    </location>
</feature>
<protein>
    <submittedName>
        <fullName evidence="21">Protein sidekick-1</fullName>
    </submittedName>
</protein>
<dbReference type="OrthoDB" id="5983804at2759"/>
<evidence type="ECO:0000256" key="5">
    <source>
        <dbReference type="ARBA" id="ARBA00022729"/>
    </source>
</evidence>
<evidence type="ECO:0000256" key="6">
    <source>
        <dbReference type="ARBA" id="ARBA00022737"/>
    </source>
</evidence>
<dbReference type="PROSITE" id="PS50041">
    <property type="entry name" value="C_TYPE_LECTIN_2"/>
    <property type="match status" value="1"/>
</dbReference>
<evidence type="ECO:0000259" key="13">
    <source>
        <dbReference type="PROSITE" id="PS50022"/>
    </source>
</evidence>
<dbReference type="Pfam" id="PF00059">
    <property type="entry name" value="Lectin_C"/>
    <property type="match status" value="1"/>
</dbReference>
<dbReference type="InterPro" id="IPR016187">
    <property type="entry name" value="CTDL_fold"/>
</dbReference>
<evidence type="ECO:0000259" key="14">
    <source>
        <dbReference type="PROSITE" id="PS50024"/>
    </source>
</evidence>
<feature type="domain" description="TLDc" evidence="20">
    <location>
        <begin position="1352"/>
        <end position="1527"/>
    </location>
</feature>
<dbReference type="InterPro" id="IPR014716">
    <property type="entry name" value="Fibrinogen_a/b/g_C_1"/>
</dbReference>
<dbReference type="PROSITE" id="PS51886">
    <property type="entry name" value="TLDC"/>
    <property type="match status" value="1"/>
</dbReference>
<dbReference type="Gene3D" id="2.60.120.200">
    <property type="match status" value="4"/>
</dbReference>
<dbReference type="Pfam" id="PF15711">
    <property type="entry name" value="ILEI"/>
    <property type="match status" value="1"/>
</dbReference>
<dbReference type="PROSITE" id="PS51828">
    <property type="entry name" value="PTX_2"/>
    <property type="match status" value="1"/>
</dbReference>
<feature type="domain" description="Fibronectin type-III" evidence="17">
    <location>
        <begin position="3055"/>
        <end position="3155"/>
    </location>
</feature>
<feature type="domain" description="Fibrinogen C-terminal" evidence="18">
    <location>
        <begin position="12"/>
        <end position="225"/>
    </location>
</feature>
<dbReference type="PROSITE" id="PS50060">
    <property type="entry name" value="MAM_2"/>
    <property type="match status" value="1"/>
</dbReference>
<dbReference type="InterPro" id="IPR006571">
    <property type="entry name" value="TLDc_dom"/>
</dbReference>
<dbReference type="CDD" id="cd00057">
    <property type="entry name" value="FA58C"/>
    <property type="match status" value="1"/>
</dbReference>
<evidence type="ECO:0000256" key="12">
    <source>
        <dbReference type="SAM" id="SignalP"/>
    </source>
</evidence>
<dbReference type="SUPFAM" id="SSF56496">
    <property type="entry name" value="Fibrinogen C-terminal domain-like"/>
    <property type="match status" value="1"/>
</dbReference>